<dbReference type="EMBL" id="QXGE01001401">
    <property type="protein sequence ID" value="KAE9293114.1"/>
    <property type="molecule type" value="Genomic_DNA"/>
</dbReference>
<feature type="compositionally biased region" description="Basic and acidic residues" evidence="1">
    <location>
        <begin position="1"/>
        <end position="13"/>
    </location>
</feature>
<evidence type="ECO:0000313" key="5">
    <source>
        <dbReference type="EMBL" id="KAE9086900.1"/>
    </source>
</evidence>
<evidence type="ECO:0000313" key="4">
    <source>
        <dbReference type="EMBL" id="KAE9083915.1"/>
    </source>
</evidence>
<evidence type="ECO:0000313" key="7">
    <source>
        <dbReference type="EMBL" id="KAE9187389.1"/>
    </source>
</evidence>
<dbReference type="AlphaFoldDB" id="A0A6A3E5G5"/>
<evidence type="ECO:0000313" key="15">
    <source>
        <dbReference type="Proteomes" id="UP000440732"/>
    </source>
</evidence>
<evidence type="ECO:0000313" key="17">
    <source>
        <dbReference type="Proteomes" id="UP000460718"/>
    </source>
</evidence>
<dbReference type="EMBL" id="QXFY01001776">
    <property type="protein sequence ID" value="KAE9309722.1"/>
    <property type="molecule type" value="Genomic_DNA"/>
</dbReference>
<dbReference type="Proteomes" id="UP000429523">
    <property type="component" value="Unassembled WGS sequence"/>
</dbReference>
<evidence type="ECO:0000313" key="16">
    <source>
        <dbReference type="Proteomes" id="UP000441208"/>
    </source>
</evidence>
<dbReference type="EMBL" id="QXFZ01001861">
    <property type="protein sequence ID" value="KAE9083915.1"/>
    <property type="molecule type" value="Genomic_DNA"/>
</dbReference>
<sequence>MSERSEEDREEKQSTVLPSPLRRSVSVGGQENEGRTNVLRALWAQQHQEEQNEADERFAAEHGEEDDEDDEDSDDEEEGGDRVDQ</sequence>
<gene>
    <name evidence="9" type="ORF">PF001_g18412</name>
    <name evidence="8" type="ORF">PF002_g22599</name>
    <name evidence="7" type="ORF">PF005_g20471</name>
    <name evidence="6" type="ORF">PF006_g20476</name>
    <name evidence="4" type="ORF">PF007_g21719</name>
    <name evidence="10" type="ORF">PF008_g20627</name>
    <name evidence="2" type="ORF">PF009_g23675</name>
    <name evidence="5" type="ORF">PF010_g19928</name>
    <name evidence="3" type="ORF">PF011_g24589</name>
</gene>
<keyword evidence="12" id="KW-1185">Reference proteome</keyword>
<dbReference type="EMBL" id="QXGA01001787">
    <property type="protein sequence ID" value="KAE9110338.1"/>
    <property type="molecule type" value="Genomic_DNA"/>
</dbReference>
<dbReference type="EMBL" id="QXGD01001850">
    <property type="protein sequence ID" value="KAE9197904.1"/>
    <property type="molecule type" value="Genomic_DNA"/>
</dbReference>
<evidence type="ECO:0000313" key="12">
    <source>
        <dbReference type="Proteomes" id="UP000433483"/>
    </source>
</evidence>
<name>A0A6A3E5G5_9STRA</name>
<evidence type="ECO:0000313" key="19">
    <source>
        <dbReference type="Proteomes" id="UP000488956"/>
    </source>
</evidence>
<accession>A0A6A3E5G5</accession>
<dbReference type="Proteomes" id="UP000460718">
    <property type="component" value="Unassembled WGS sequence"/>
</dbReference>
<dbReference type="EMBL" id="QXGB01001660">
    <property type="protein sequence ID" value="KAE9187389.1"/>
    <property type="molecule type" value="Genomic_DNA"/>
</dbReference>
<dbReference type="Proteomes" id="UP000486351">
    <property type="component" value="Unassembled WGS sequence"/>
</dbReference>
<feature type="compositionally biased region" description="Acidic residues" evidence="1">
    <location>
        <begin position="63"/>
        <end position="79"/>
    </location>
</feature>
<dbReference type="Proteomes" id="UP000433483">
    <property type="component" value="Unassembled WGS sequence"/>
</dbReference>
<dbReference type="Proteomes" id="UP000440367">
    <property type="component" value="Unassembled WGS sequence"/>
</dbReference>
<proteinExistence type="predicted"/>
<evidence type="ECO:0000313" key="8">
    <source>
        <dbReference type="EMBL" id="KAE9197904.1"/>
    </source>
</evidence>
<dbReference type="Proteomes" id="UP000437068">
    <property type="component" value="Unassembled WGS sequence"/>
</dbReference>
<evidence type="ECO:0000313" key="11">
    <source>
        <dbReference type="Proteomes" id="UP000429523"/>
    </source>
</evidence>
<protein>
    <submittedName>
        <fullName evidence="2">Uncharacterized protein</fullName>
    </submittedName>
</protein>
<reference evidence="11 12" key="1">
    <citation type="submission" date="2018-08" db="EMBL/GenBank/DDBJ databases">
        <title>Genomic investigation of the strawberry pathogen Phytophthora fragariae indicates pathogenicity is determined by transcriptional variation in three key races.</title>
        <authorList>
            <person name="Adams T.M."/>
            <person name="Armitage A.D."/>
            <person name="Sobczyk M.K."/>
            <person name="Bates H.J."/>
            <person name="Dunwell J.M."/>
            <person name="Nellist C.F."/>
            <person name="Harrison R.J."/>
        </authorList>
    </citation>
    <scope>NUCLEOTIDE SEQUENCE [LARGE SCALE GENOMIC DNA]</scope>
    <source>
        <strain evidence="9 13">A4</strain>
        <strain evidence="8 14">BC-1</strain>
        <strain evidence="7 12">NOV-27</strain>
        <strain evidence="6 15">NOV-5</strain>
        <strain evidence="4 16">NOV-71</strain>
        <strain evidence="10 18">NOV-77</strain>
        <strain evidence="2 11">NOV-9</strain>
        <strain evidence="5 19">ONT-3</strain>
        <strain evidence="3 17">SCRP245</strain>
    </source>
</reference>
<dbReference type="Proteomes" id="UP000441208">
    <property type="component" value="Unassembled WGS sequence"/>
</dbReference>
<evidence type="ECO:0000313" key="13">
    <source>
        <dbReference type="Proteomes" id="UP000437068"/>
    </source>
</evidence>
<comment type="caution">
    <text evidence="2">The sequence shown here is derived from an EMBL/GenBank/DDBJ whole genome shotgun (WGS) entry which is preliminary data.</text>
</comment>
<dbReference type="EMBL" id="QXFW01002817">
    <property type="protein sequence ID" value="KAE8975164.1"/>
    <property type="molecule type" value="Genomic_DNA"/>
</dbReference>
<evidence type="ECO:0000313" key="14">
    <source>
        <dbReference type="Proteomes" id="UP000440367"/>
    </source>
</evidence>
<evidence type="ECO:0000313" key="3">
    <source>
        <dbReference type="EMBL" id="KAE8975164.1"/>
    </source>
</evidence>
<evidence type="ECO:0000313" key="6">
    <source>
        <dbReference type="EMBL" id="KAE9110338.1"/>
    </source>
</evidence>
<evidence type="ECO:0000313" key="10">
    <source>
        <dbReference type="EMBL" id="KAE9309722.1"/>
    </source>
</evidence>
<feature type="compositionally biased region" description="Basic and acidic residues" evidence="1">
    <location>
        <begin position="47"/>
        <end position="62"/>
    </location>
</feature>
<organism evidence="2 11">
    <name type="scientific">Phytophthora fragariae</name>
    <dbReference type="NCBI Taxonomy" id="53985"/>
    <lineage>
        <taxon>Eukaryota</taxon>
        <taxon>Sar</taxon>
        <taxon>Stramenopiles</taxon>
        <taxon>Oomycota</taxon>
        <taxon>Peronosporomycetes</taxon>
        <taxon>Peronosporales</taxon>
        <taxon>Peronosporaceae</taxon>
        <taxon>Phytophthora</taxon>
    </lineage>
</organism>
<evidence type="ECO:0000256" key="1">
    <source>
        <dbReference type="SAM" id="MobiDB-lite"/>
    </source>
</evidence>
<evidence type="ECO:0000313" key="2">
    <source>
        <dbReference type="EMBL" id="KAE8926130.1"/>
    </source>
</evidence>
<dbReference type="Proteomes" id="UP000488956">
    <property type="component" value="Unassembled WGS sequence"/>
</dbReference>
<evidence type="ECO:0000313" key="9">
    <source>
        <dbReference type="EMBL" id="KAE9293114.1"/>
    </source>
</evidence>
<dbReference type="EMBL" id="QXFX01001649">
    <property type="protein sequence ID" value="KAE9086900.1"/>
    <property type="molecule type" value="Genomic_DNA"/>
</dbReference>
<evidence type="ECO:0000313" key="18">
    <source>
        <dbReference type="Proteomes" id="UP000486351"/>
    </source>
</evidence>
<dbReference type="EMBL" id="QXGF01002113">
    <property type="protein sequence ID" value="KAE8926130.1"/>
    <property type="molecule type" value="Genomic_DNA"/>
</dbReference>
<feature type="region of interest" description="Disordered" evidence="1">
    <location>
        <begin position="1"/>
        <end position="85"/>
    </location>
</feature>
<dbReference type="Proteomes" id="UP000440732">
    <property type="component" value="Unassembled WGS sequence"/>
</dbReference>